<dbReference type="Proteomes" id="UP000255517">
    <property type="component" value="Unassembled WGS sequence"/>
</dbReference>
<keyword evidence="4" id="KW-1003">Cell membrane</keyword>
<dbReference type="STRING" id="1122949.GCA_000378725_00005"/>
<feature type="transmembrane region" description="Helical" evidence="8">
    <location>
        <begin position="6"/>
        <end position="25"/>
    </location>
</feature>
<evidence type="ECO:0000256" key="1">
    <source>
        <dbReference type="ARBA" id="ARBA00004651"/>
    </source>
</evidence>
<evidence type="ECO:0000256" key="4">
    <source>
        <dbReference type="ARBA" id="ARBA00022475"/>
    </source>
</evidence>
<evidence type="ECO:0000256" key="2">
    <source>
        <dbReference type="ARBA" id="ARBA00010145"/>
    </source>
</evidence>
<dbReference type="InterPro" id="IPR038770">
    <property type="entry name" value="Na+/solute_symporter_sf"/>
</dbReference>
<keyword evidence="7 8" id="KW-0472">Membrane</keyword>
<feature type="transmembrane region" description="Helical" evidence="8">
    <location>
        <begin position="165"/>
        <end position="185"/>
    </location>
</feature>
<evidence type="ECO:0000256" key="7">
    <source>
        <dbReference type="ARBA" id="ARBA00023136"/>
    </source>
</evidence>
<feature type="transmembrane region" description="Helical" evidence="8">
    <location>
        <begin position="251"/>
        <end position="269"/>
    </location>
</feature>
<evidence type="ECO:0000256" key="3">
    <source>
        <dbReference type="ARBA" id="ARBA00022448"/>
    </source>
</evidence>
<dbReference type="Gene3D" id="1.20.1530.20">
    <property type="match status" value="1"/>
</dbReference>
<dbReference type="OrthoDB" id="9794315at2"/>
<keyword evidence="6 8" id="KW-1133">Transmembrane helix</keyword>
<feature type="transmembrane region" description="Helical" evidence="8">
    <location>
        <begin position="37"/>
        <end position="54"/>
    </location>
</feature>
<sequence length="301" mass="33752">MELLFTILNLITFIVVGYILKRIKLFSNRTAQELNSYVFKIAFPLNVIMSFYGVDLKEVINLSFILYISLTFLITFIFAKFVARILHTNPLTRAVSTVAIYRGNFIIMGFPILESLFGSSALIYAGIIVAVSQVFYNITTAWLYERASLGKVAFKKLFINVLKTPMLIGVFLGIIINLLGINLLFLEKPLTTIGKTASPFGLIVLGHGFIFTYNKNNIKNTLVIAFSKLICLPAIAFLTTELFNLTTLEKSISIILFGCPTAIVSYTFAKNYKADTELAQDYVVYTTILYALTIYLVLLVL</sequence>
<feature type="transmembrane region" description="Helical" evidence="8">
    <location>
        <begin position="122"/>
        <end position="144"/>
    </location>
</feature>
<proteinExistence type="inferred from homology"/>
<name>A0A379C6X1_9FIRM</name>
<evidence type="ECO:0000256" key="5">
    <source>
        <dbReference type="ARBA" id="ARBA00022692"/>
    </source>
</evidence>
<evidence type="ECO:0000256" key="6">
    <source>
        <dbReference type="ARBA" id="ARBA00022989"/>
    </source>
</evidence>
<feature type="transmembrane region" description="Helical" evidence="8">
    <location>
        <begin position="221"/>
        <end position="239"/>
    </location>
</feature>
<feature type="transmembrane region" description="Helical" evidence="8">
    <location>
        <begin position="281"/>
        <end position="300"/>
    </location>
</feature>
<organism evidence="9 10">
    <name type="scientific">Peptoniphilus lacrimalis</name>
    <dbReference type="NCBI Taxonomy" id="33031"/>
    <lineage>
        <taxon>Bacteria</taxon>
        <taxon>Bacillati</taxon>
        <taxon>Bacillota</taxon>
        <taxon>Tissierellia</taxon>
        <taxon>Tissierellales</taxon>
        <taxon>Peptoniphilaceae</taxon>
        <taxon>Peptoniphilus</taxon>
    </lineage>
</organism>
<evidence type="ECO:0000313" key="9">
    <source>
        <dbReference type="EMBL" id="SUB57901.1"/>
    </source>
</evidence>
<comment type="similarity">
    <text evidence="2">Belongs to the auxin efflux carrier (TC 2.A.69) family.</text>
</comment>
<reference evidence="9 10" key="1">
    <citation type="submission" date="2018-06" db="EMBL/GenBank/DDBJ databases">
        <authorList>
            <consortium name="Pathogen Informatics"/>
            <person name="Doyle S."/>
        </authorList>
    </citation>
    <scope>NUCLEOTIDE SEQUENCE [LARGE SCALE GENOMIC DNA]</scope>
    <source>
        <strain evidence="9 10">NCTC13149</strain>
    </source>
</reference>
<feature type="transmembrane region" description="Helical" evidence="8">
    <location>
        <begin position="197"/>
        <end position="214"/>
    </location>
</feature>
<dbReference type="InterPro" id="IPR004776">
    <property type="entry name" value="Mem_transp_PIN-like"/>
</dbReference>
<dbReference type="PANTHER" id="PTHR36838">
    <property type="entry name" value="AUXIN EFFLUX CARRIER FAMILY PROTEIN"/>
    <property type="match status" value="1"/>
</dbReference>
<dbReference type="Pfam" id="PF03547">
    <property type="entry name" value="Mem_trans"/>
    <property type="match status" value="1"/>
</dbReference>
<keyword evidence="3" id="KW-0813">Transport</keyword>
<protein>
    <submittedName>
        <fullName evidence="9">Auxin efflux carrier</fullName>
    </submittedName>
</protein>
<feature type="transmembrane region" description="Helical" evidence="8">
    <location>
        <begin position="60"/>
        <end position="79"/>
    </location>
</feature>
<dbReference type="EMBL" id="UGSZ01000001">
    <property type="protein sequence ID" value="SUB57901.1"/>
    <property type="molecule type" value="Genomic_DNA"/>
</dbReference>
<dbReference type="AlphaFoldDB" id="A0A379C6X1"/>
<evidence type="ECO:0000256" key="8">
    <source>
        <dbReference type="SAM" id="Phobius"/>
    </source>
</evidence>
<accession>A0A379C6X1</accession>
<gene>
    <name evidence="9" type="ORF">NCTC13149_01762</name>
</gene>
<feature type="transmembrane region" description="Helical" evidence="8">
    <location>
        <begin position="91"/>
        <end position="110"/>
    </location>
</feature>
<evidence type="ECO:0000313" key="10">
    <source>
        <dbReference type="Proteomes" id="UP000255517"/>
    </source>
</evidence>
<dbReference type="RefSeq" id="WP_019034101.1">
    <property type="nucleotide sequence ID" value="NZ_UGSZ01000001.1"/>
</dbReference>
<dbReference type="GO" id="GO:0005886">
    <property type="term" value="C:plasma membrane"/>
    <property type="evidence" value="ECO:0007669"/>
    <property type="project" value="UniProtKB-SubCell"/>
</dbReference>
<keyword evidence="5 8" id="KW-0812">Transmembrane</keyword>
<dbReference type="GO" id="GO:0055085">
    <property type="term" value="P:transmembrane transport"/>
    <property type="evidence" value="ECO:0007669"/>
    <property type="project" value="InterPro"/>
</dbReference>
<comment type="subcellular location">
    <subcellularLocation>
        <location evidence="1">Cell membrane</location>
        <topology evidence="1">Multi-pass membrane protein</topology>
    </subcellularLocation>
</comment>